<organism evidence="2 3">
    <name type="scientific">Labrys miyagiensis</name>
    <dbReference type="NCBI Taxonomy" id="346912"/>
    <lineage>
        <taxon>Bacteria</taxon>
        <taxon>Pseudomonadati</taxon>
        <taxon>Pseudomonadota</taxon>
        <taxon>Alphaproteobacteria</taxon>
        <taxon>Hyphomicrobiales</taxon>
        <taxon>Xanthobacteraceae</taxon>
        <taxon>Labrys</taxon>
    </lineage>
</organism>
<name>A0ABQ6CIQ9_9HYPH</name>
<protein>
    <submittedName>
        <fullName evidence="2">Uncharacterized protein</fullName>
    </submittedName>
</protein>
<feature type="compositionally biased region" description="Low complexity" evidence="1">
    <location>
        <begin position="226"/>
        <end position="238"/>
    </location>
</feature>
<evidence type="ECO:0000313" key="3">
    <source>
        <dbReference type="Proteomes" id="UP001156882"/>
    </source>
</evidence>
<proteinExistence type="predicted"/>
<sequence>MNAERTVNEGGSKRPLSFNPLLAFWPTWPAGGWGRERTGTLADFATGYADYVTEATQRSIVLVDLLRQHGNPFRHLEYSAAGMIEASWKNYGALLDLWKEAALMTAHGSPLLRAAVGVPERETDTARRPTRVEAILYPPAATVEALADEAEPEPAPAGPVDEMPVVAPESNPAAEEPTVEGSEDRAAMALPSGESDVAPHLTPSETPVDEVEPQLAPGEPADETLAVAPESEPTTETPAPEEPAAEVPQDKPVTAKPAAARNASIKTSARPATGTRPAPGRKRSEGNDAE</sequence>
<accession>A0ABQ6CIQ9</accession>
<evidence type="ECO:0000313" key="2">
    <source>
        <dbReference type="EMBL" id="GLS19507.1"/>
    </source>
</evidence>
<feature type="region of interest" description="Disordered" evidence="1">
    <location>
        <begin position="147"/>
        <end position="290"/>
    </location>
</feature>
<dbReference type="Proteomes" id="UP001156882">
    <property type="component" value="Unassembled WGS sequence"/>
</dbReference>
<gene>
    <name evidence="2" type="ORF">GCM10007874_25240</name>
</gene>
<reference evidence="3" key="1">
    <citation type="journal article" date="2019" name="Int. J. Syst. Evol. Microbiol.">
        <title>The Global Catalogue of Microorganisms (GCM) 10K type strain sequencing project: providing services to taxonomists for standard genome sequencing and annotation.</title>
        <authorList>
            <consortium name="The Broad Institute Genomics Platform"/>
            <consortium name="The Broad Institute Genome Sequencing Center for Infectious Disease"/>
            <person name="Wu L."/>
            <person name="Ma J."/>
        </authorList>
    </citation>
    <scope>NUCLEOTIDE SEQUENCE [LARGE SCALE GENOMIC DNA]</scope>
    <source>
        <strain evidence="3">NBRC 101365</strain>
    </source>
</reference>
<keyword evidence="3" id="KW-1185">Reference proteome</keyword>
<comment type="caution">
    <text evidence="2">The sequence shown here is derived from an EMBL/GenBank/DDBJ whole genome shotgun (WGS) entry which is preliminary data.</text>
</comment>
<dbReference type="EMBL" id="BSPC01000023">
    <property type="protein sequence ID" value="GLS19507.1"/>
    <property type="molecule type" value="Genomic_DNA"/>
</dbReference>
<evidence type="ECO:0000256" key="1">
    <source>
        <dbReference type="SAM" id="MobiDB-lite"/>
    </source>
</evidence>
<dbReference type="RefSeq" id="WP_284312462.1">
    <property type="nucleotide sequence ID" value="NZ_BSPC01000023.1"/>
</dbReference>